<dbReference type="SUPFAM" id="SSF53335">
    <property type="entry name" value="S-adenosyl-L-methionine-dependent methyltransferases"/>
    <property type="match status" value="1"/>
</dbReference>
<feature type="region of interest" description="Disordered" evidence="1">
    <location>
        <begin position="33"/>
        <end position="53"/>
    </location>
</feature>
<dbReference type="GO" id="GO:0032259">
    <property type="term" value="P:methylation"/>
    <property type="evidence" value="ECO:0007669"/>
    <property type="project" value="UniProtKB-KW"/>
</dbReference>
<organism evidence="3 4">
    <name type="scientific">Actinomycetospora atypica</name>
    <dbReference type="NCBI Taxonomy" id="1290095"/>
    <lineage>
        <taxon>Bacteria</taxon>
        <taxon>Bacillati</taxon>
        <taxon>Actinomycetota</taxon>
        <taxon>Actinomycetes</taxon>
        <taxon>Pseudonocardiales</taxon>
        <taxon>Pseudonocardiaceae</taxon>
        <taxon>Actinomycetospora</taxon>
    </lineage>
</organism>
<keyword evidence="3" id="KW-0808">Transferase</keyword>
<dbReference type="EMBL" id="JBHSIV010000007">
    <property type="protein sequence ID" value="MFC5062372.1"/>
    <property type="molecule type" value="Genomic_DNA"/>
</dbReference>
<dbReference type="EC" id="2.1.1.64" evidence="3"/>
<dbReference type="Proteomes" id="UP001595947">
    <property type="component" value="Unassembled WGS sequence"/>
</dbReference>
<dbReference type="InterPro" id="IPR041698">
    <property type="entry name" value="Methyltransf_25"/>
</dbReference>
<dbReference type="InterPro" id="IPR029063">
    <property type="entry name" value="SAM-dependent_MTases_sf"/>
</dbReference>
<dbReference type="Gene3D" id="3.40.50.150">
    <property type="entry name" value="Vaccinia Virus protein VP39"/>
    <property type="match status" value="1"/>
</dbReference>
<accession>A0ABV9YKC1</accession>
<proteinExistence type="predicted"/>
<dbReference type="CDD" id="cd02440">
    <property type="entry name" value="AdoMet_MTases"/>
    <property type="match status" value="1"/>
</dbReference>
<protein>
    <submittedName>
        <fullName evidence="3">Class I SAM-dependent methyltransferase</fullName>
        <ecNumber evidence="3">2.1.1.222</ecNumber>
        <ecNumber evidence="3">2.1.1.64</ecNumber>
    </submittedName>
</protein>
<feature type="domain" description="Methyltransferase" evidence="2">
    <location>
        <begin position="71"/>
        <end position="159"/>
    </location>
</feature>
<keyword evidence="4" id="KW-1185">Reference proteome</keyword>
<name>A0ABV9YKC1_9PSEU</name>
<gene>
    <name evidence="3" type="ORF">ACFPBZ_09165</name>
</gene>
<evidence type="ECO:0000313" key="4">
    <source>
        <dbReference type="Proteomes" id="UP001595947"/>
    </source>
</evidence>
<sequence>MDTETDTHTAAARWTALMAARRVPDEILAHAPASPYRQDPERFQPAAEPPDTPSRRAALAFLDESAERTALDVGCGAGAASLPLAGSVRHVVGVDPASDMLAAFVGAALEWGVPYQAVLGAWPDVLEDAGPADLVLCHHVGYDTTDLASFAAGLTRAARTGVVVELHAEHPQAWLDPLWQRFHGLSRPAPPTADDALAVLTELGIDPEVRRWTSEPRPVEDPDARAARVARRLCLPLDRAGEVVDALAGLTGPTGPPRERVTISWRP</sequence>
<dbReference type="Pfam" id="PF13649">
    <property type="entry name" value="Methyltransf_25"/>
    <property type="match status" value="1"/>
</dbReference>
<evidence type="ECO:0000259" key="2">
    <source>
        <dbReference type="Pfam" id="PF13649"/>
    </source>
</evidence>
<dbReference type="EC" id="2.1.1.222" evidence="3"/>
<dbReference type="RefSeq" id="WP_378035720.1">
    <property type="nucleotide sequence ID" value="NZ_JBHSIV010000007.1"/>
</dbReference>
<reference evidence="4" key="1">
    <citation type="journal article" date="2019" name="Int. J. Syst. Evol. Microbiol.">
        <title>The Global Catalogue of Microorganisms (GCM) 10K type strain sequencing project: providing services to taxonomists for standard genome sequencing and annotation.</title>
        <authorList>
            <consortium name="The Broad Institute Genomics Platform"/>
            <consortium name="The Broad Institute Genome Sequencing Center for Infectious Disease"/>
            <person name="Wu L."/>
            <person name="Ma J."/>
        </authorList>
    </citation>
    <scope>NUCLEOTIDE SEQUENCE [LARGE SCALE GENOMIC DNA]</scope>
    <source>
        <strain evidence="4">CGMCC 4.7093</strain>
    </source>
</reference>
<evidence type="ECO:0000313" key="3">
    <source>
        <dbReference type="EMBL" id="MFC5062372.1"/>
    </source>
</evidence>
<evidence type="ECO:0000256" key="1">
    <source>
        <dbReference type="SAM" id="MobiDB-lite"/>
    </source>
</evidence>
<feature type="region of interest" description="Disordered" evidence="1">
    <location>
        <begin position="248"/>
        <end position="267"/>
    </location>
</feature>
<dbReference type="GO" id="GO:0061542">
    <property type="term" value="F:3-demethylubiquinol 3-O-methyltransferase activity"/>
    <property type="evidence" value="ECO:0007669"/>
    <property type="project" value="UniProtKB-EC"/>
</dbReference>
<keyword evidence="3" id="KW-0489">Methyltransferase</keyword>
<dbReference type="GO" id="GO:0102208">
    <property type="term" value="F:2-polyprenyl-6-hydroxyphenol methylase activity"/>
    <property type="evidence" value="ECO:0007669"/>
    <property type="project" value="UniProtKB-EC"/>
</dbReference>
<comment type="caution">
    <text evidence="3">The sequence shown here is derived from an EMBL/GenBank/DDBJ whole genome shotgun (WGS) entry which is preliminary data.</text>
</comment>